<gene>
    <name evidence="3" type="ORF">PRCB_02730</name>
</gene>
<reference evidence="3 4" key="1">
    <citation type="submission" date="2017-11" db="EMBL/GenBank/DDBJ databases">
        <title>The genome sequence of Pantoea rodasii DSM 26611.</title>
        <authorList>
            <person name="Gao J."/>
            <person name="Mao X."/>
            <person name="Sun J."/>
        </authorList>
    </citation>
    <scope>NUCLEOTIDE SEQUENCE [LARGE SCALE GENOMIC DNA]</scope>
    <source>
        <strain evidence="3 4">DSM 26611</strain>
    </source>
</reference>
<feature type="transmembrane region" description="Helical" evidence="1">
    <location>
        <begin position="18"/>
        <end position="35"/>
    </location>
</feature>
<evidence type="ECO:0000313" key="3">
    <source>
        <dbReference type="EMBL" id="PJZ06947.1"/>
    </source>
</evidence>
<dbReference type="InterPro" id="IPR022742">
    <property type="entry name" value="Hydrolase_4"/>
</dbReference>
<name>A0A2M9WHD3_9GAMM</name>
<dbReference type="RefSeq" id="WP_100700221.1">
    <property type="nucleotide sequence ID" value="NZ_MLFP01000019.1"/>
</dbReference>
<dbReference type="AlphaFoldDB" id="A0A2M9WHD3"/>
<dbReference type="Proteomes" id="UP000232062">
    <property type="component" value="Unassembled WGS sequence"/>
</dbReference>
<comment type="caution">
    <text evidence="3">The sequence shown here is derived from an EMBL/GenBank/DDBJ whole genome shotgun (WGS) entry which is preliminary data.</text>
</comment>
<evidence type="ECO:0000256" key="1">
    <source>
        <dbReference type="SAM" id="Phobius"/>
    </source>
</evidence>
<evidence type="ECO:0000259" key="2">
    <source>
        <dbReference type="Pfam" id="PF12146"/>
    </source>
</evidence>
<keyword evidence="1" id="KW-0472">Membrane</keyword>
<keyword evidence="1" id="KW-1133">Transmembrane helix</keyword>
<feature type="domain" description="Serine aminopeptidase S33" evidence="2">
    <location>
        <begin position="124"/>
        <end position="323"/>
    </location>
</feature>
<keyword evidence="4" id="KW-1185">Reference proteome</keyword>
<evidence type="ECO:0000313" key="4">
    <source>
        <dbReference type="Proteomes" id="UP000232062"/>
    </source>
</evidence>
<keyword evidence="1" id="KW-0812">Transmembrane</keyword>
<organism evidence="3 4">
    <name type="scientific">Pantoea rodasii</name>
    <dbReference type="NCBI Taxonomy" id="1076549"/>
    <lineage>
        <taxon>Bacteria</taxon>
        <taxon>Pseudomonadati</taxon>
        <taxon>Pseudomonadota</taxon>
        <taxon>Gammaproteobacteria</taxon>
        <taxon>Enterobacterales</taxon>
        <taxon>Erwiniaceae</taxon>
        <taxon>Pantoea</taxon>
    </lineage>
</organism>
<dbReference type="Pfam" id="PF12146">
    <property type="entry name" value="Hydrolase_4"/>
    <property type="match status" value="1"/>
</dbReference>
<dbReference type="EMBL" id="PIQI01000009">
    <property type="protein sequence ID" value="PJZ06947.1"/>
    <property type="molecule type" value="Genomic_DNA"/>
</dbReference>
<dbReference type="Gene3D" id="3.40.50.1820">
    <property type="entry name" value="alpha/beta hydrolase"/>
    <property type="match status" value="1"/>
</dbReference>
<dbReference type="InterPro" id="IPR029058">
    <property type="entry name" value="AB_hydrolase_fold"/>
</dbReference>
<dbReference type="SUPFAM" id="SSF53474">
    <property type="entry name" value="alpha/beta-Hydrolases"/>
    <property type="match status" value="1"/>
</dbReference>
<accession>A0A2M9WHD3</accession>
<protein>
    <recommendedName>
        <fullName evidence="2">Serine aminopeptidase S33 domain-containing protein</fullName>
    </recommendedName>
</protein>
<proteinExistence type="predicted"/>
<dbReference type="OrthoDB" id="8476759at2"/>
<dbReference type="STRING" id="1076549.HA45_19205"/>
<sequence>MASDTVQRASARQWLKRIILSLLSLLIMFLLIRGYQSEQGPPLHRWHTWAADEMTVDQMDHASFADYLAQEDVIFQQMKRNVTDQLSDEEKTSLNRYYAQSPVYPAGFSTEWNRSFVLKPTGAIKGAAVLLHGLTDSPYSMRYLAQAYQQQGYIAVVPRLPGHGTAPGSLTKVDWKMWLAATRLAVREATRLAGTQVPLHLVGYSNGGALAMKYVLDAQQNPSLRQPQQVLLLSPMIGVTAYARFAGLAGWPAVFPVFAKAAWLNIVPEYNPFKYNSFPVRAARQSWLLTQALQEQVVQLARDGEIRGLPPVLTFQSILDSTVSTRAVVSALYRYLPDNGSQLVIFDINQAANLRALFRPALYSAVNDLLPAAPRHYTTTVITNASPTTYEVVARITAADQTHEVTHPLQLAWPQDMYSLSHIAVPFPLSDSLYGSEPGEKNRYGISLGTISLRGETASLTVGLDTLMRNTSNPFFAYMMAQINRRIACSPQPDLQSCLKE</sequence>